<organism evidence="2 3">
    <name type="scientific">Pristionchus fissidentatus</name>
    <dbReference type="NCBI Taxonomy" id="1538716"/>
    <lineage>
        <taxon>Eukaryota</taxon>
        <taxon>Metazoa</taxon>
        <taxon>Ecdysozoa</taxon>
        <taxon>Nematoda</taxon>
        <taxon>Chromadorea</taxon>
        <taxon>Rhabditida</taxon>
        <taxon>Rhabditina</taxon>
        <taxon>Diplogasteromorpha</taxon>
        <taxon>Diplogasteroidea</taxon>
        <taxon>Neodiplogasteridae</taxon>
        <taxon>Pristionchus</taxon>
    </lineage>
</organism>
<name>A0AAV5WFY7_9BILA</name>
<reference evidence="2" key="1">
    <citation type="submission" date="2023-10" db="EMBL/GenBank/DDBJ databases">
        <title>Genome assembly of Pristionchus species.</title>
        <authorList>
            <person name="Yoshida K."/>
            <person name="Sommer R.J."/>
        </authorList>
    </citation>
    <scope>NUCLEOTIDE SEQUENCE</scope>
    <source>
        <strain evidence="2">RS5133</strain>
    </source>
</reference>
<evidence type="ECO:0000313" key="2">
    <source>
        <dbReference type="EMBL" id="GMT31156.1"/>
    </source>
</evidence>
<dbReference type="Proteomes" id="UP001432322">
    <property type="component" value="Unassembled WGS sequence"/>
</dbReference>
<evidence type="ECO:0000256" key="1">
    <source>
        <dbReference type="SAM" id="MobiDB-lite"/>
    </source>
</evidence>
<keyword evidence="3" id="KW-1185">Reference proteome</keyword>
<feature type="non-terminal residue" evidence="2">
    <location>
        <position position="1"/>
    </location>
</feature>
<dbReference type="EMBL" id="BTSY01000006">
    <property type="protein sequence ID" value="GMT31156.1"/>
    <property type="molecule type" value="Genomic_DNA"/>
</dbReference>
<accession>A0AAV5WFY7</accession>
<proteinExistence type="predicted"/>
<comment type="caution">
    <text evidence="2">The sequence shown here is derived from an EMBL/GenBank/DDBJ whole genome shotgun (WGS) entry which is preliminary data.</text>
</comment>
<dbReference type="AlphaFoldDB" id="A0AAV5WFY7"/>
<protein>
    <submittedName>
        <fullName evidence="2">Uncharacterized protein</fullName>
    </submittedName>
</protein>
<feature type="region of interest" description="Disordered" evidence="1">
    <location>
        <begin position="1"/>
        <end position="23"/>
    </location>
</feature>
<sequence length="79" mass="8543">TSRLFLNQRMEGAGSPDSTMHSSVRLSPRPIIFLLCSMRTDGALATLAVAKSLATPAAEVARHSYCPWSDSTGSRMMRS</sequence>
<gene>
    <name evidence="2" type="ORF">PFISCL1PPCAC_22453</name>
</gene>
<evidence type="ECO:0000313" key="3">
    <source>
        <dbReference type="Proteomes" id="UP001432322"/>
    </source>
</evidence>
<feature type="non-terminal residue" evidence="2">
    <location>
        <position position="79"/>
    </location>
</feature>